<keyword evidence="3 5" id="KW-0238">DNA-binding</keyword>
<dbReference type="AlphaFoldDB" id="A0A0P0IAT5"/>
<organism evidence="7">
    <name type="scientific">Vibrio alginolyticus</name>
    <dbReference type="NCBI Taxonomy" id="663"/>
    <lineage>
        <taxon>Bacteria</taxon>
        <taxon>Pseudomonadati</taxon>
        <taxon>Pseudomonadota</taxon>
        <taxon>Gammaproteobacteria</taxon>
        <taxon>Vibrionales</taxon>
        <taxon>Vibrionaceae</taxon>
        <taxon>Vibrio</taxon>
    </lineage>
</organism>
<gene>
    <name evidence="7" type="ORF">ICEValA056_073</name>
</gene>
<evidence type="ECO:0000256" key="1">
    <source>
        <dbReference type="ARBA" id="ARBA00022491"/>
    </source>
</evidence>
<dbReference type="InterPro" id="IPR001647">
    <property type="entry name" value="HTH_TetR"/>
</dbReference>
<dbReference type="Gene3D" id="1.10.10.60">
    <property type="entry name" value="Homeodomain-like"/>
    <property type="match status" value="1"/>
</dbReference>
<evidence type="ECO:0000259" key="6">
    <source>
        <dbReference type="PROSITE" id="PS50977"/>
    </source>
</evidence>
<dbReference type="InterPro" id="IPR009057">
    <property type="entry name" value="Homeodomain-like_sf"/>
</dbReference>
<keyword evidence="2" id="KW-0805">Transcription regulation</keyword>
<feature type="DNA-binding region" description="H-T-H motif" evidence="5">
    <location>
        <begin position="37"/>
        <end position="56"/>
    </location>
</feature>
<dbReference type="Gene3D" id="1.10.357.10">
    <property type="entry name" value="Tetracycline Repressor, domain 2"/>
    <property type="match status" value="1"/>
</dbReference>
<evidence type="ECO:0000256" key="4">
    <source>
        <dbReference type="ARBA" id="ARBA00023163"/>
    </source>
</evidence>
<dbReference type="EMBL" id="KR231688">
    <property type="protein sequence ID" value="ALJ83364.1"/>
    <property type="molecule type" value="Genomic_DNA"/>
</dbReference>
<dbReference type="Pfam" id="PF13977">
    <property type="entry name" value="TetR_C_6"/>
    <property type="match status" value="1"/>
</dbReference>
<dbReference type="InterPro" id="IPR039538">
    <property type="entry name" value="BetI_C"/>
</dbReference>
<dbReference type="PANTHER" id="PTHR47506">
    <property type="entry name" value="TRANSCRIPTIONAL REGULATORY PROTEIN"/>
    <property type="match status" value="1"/>
</dbReference>
<evidence type="ECO:0000256" key="3">
    <source>
        <dbReference type="ARBA" id="ARBA00023125"/>
    </source>
</evidence>
<accession>A0A0P0IAT5</accession>
<reference evidence="7" key="1">
    <citation type="journal article" date="2016" name="BMC Microbiol.">
        <title>Comparative genomic analysis of six new-found integrative conjugative elements (ICEs) in Vibrio alginolyticus.</title>
        <authorList>
            <person name="Luo P."/>
            <person name="He X."/>
            <person name="Wang Y."/>
            <person name="Liu Q."/>
            <person name="Hu C."/>
        </authorList>
    </citation>
    <scope>NUCLEOTIDE SEQUENCE</scope>
    <source>
        <strain evidence="7">A056</strain>
    </source>
</reference>
<dbReference type="InterPro" id="IPR036271">
    <property type="entry name" value="Tet_transcr_reg_TetR-rel_C_sf"/>
</dbReference>
<dbReference type="SUPFAM" id="SSF46689">
    <property type="entry name" value="Homeodomain-like"/>
    <property type="match status" value="1"/>
</dbReference>
<feature type="domain" description="HTH tetR-type" evidence="6">
    <location>
        <begin position="14"/>
        <end position="74"/>
    </location>
</feature>
<keyword evidence="1" id="KW-0678">Repressor</keyword>
<evidence type="ECO:0000313" key="7">
    <source>
        <dbReference type="EMBL" id="ALJ83364.1"/>
    </source>
</evidence>
<sequence>MSNLGRPVNYAAREAKIEAILDGAVQCFVKKGFHGAGMAEISRVAKVSQASLYQYFASKNELILEIAKRYSSRDLDALRRIESASDFMDALEQEAYLTGDKIGTIMYLEILAESSRNPEIKKAVQDSGQELFDTCCTMIKKLQDKDETSYLLTPEQITHYIFAYIDGLSCQIATADIEYSRELLRQLVQTLLTPKK</sequence>
<dbReference type="SUPFAM" id="SSF48498">
    <property type="entry name" value="Tetracyclin repressor-like, C-terminal domain"/>
    <property type="match status" value="1"/>
</dbReference>
<evidence type="ECO:0000256" key="2">
    <source>
        <dbReference type="ARBA" id="ARBA00023015"/>
    </source>
</evidence>
<protein>
    <submittedName>
        <fullName evidence="7">TetR family transcriptional regulator</fullName>
    </submittedName>
</protein>
<dbReference type="RefSeq" id="WP_048608497.1">
    <property type="nucleotide sequence ID" value="NZ_CP016224.1"/>
</dbReference>
<dbReference type="Pfam" id="PF00440">
    <property type="entry name" value="TetR_N"/>
    <property type="match status" value="1"/>
</dbReference>
<dbReference type="PRINTS" id="PR00455">
    <property type="entry name" value="HTHTETR"/>
</dbReference>
<dbReference type="GO" id="GO:0003677">
    <property type="term" value="F:DNA binding"/>
    <property type="evidence" value="ECO:0007669"/>
    <property type="project" value="UniProtKB-UniRule"/>
</dbReference>
<dbReference type="PANTHER" id="PTHR47506:SF6">
    <property type="entry name" value="HTH-TYPE TRANSCRIPTIONAL REPRESSOR NEMR"/>
    <property type="match status" value="1"/>
</dbReference>
<evidence type="ECO:0000256" key="5">
    <source>
        <dbReference type="PROSITE-ProRule" id="PRU00335"/>
    </source>
</evidence>
<name>A0A0P0IAT5_VIBAL</name>
<dbReference type="PROSITE" id="PS50977">
    <property type="entry name" value="HTH_TETR_2"/>
    <property type="match status" value="1"/>
</dbReference>
<keyword evidence="4" id="KW-0804">Transcription</keyword>
<proteinExistence type="predicted"/>